<proteinExistence type="predicted"/>
<protein>
    <submittedName>
        <fullName evidence="1">Uncharacterized protein</fullName>
    </submittedName>
</protein>
<evidence type="ECO:0000313" key="2">
    <source>
        <dbReference type="Proteomes" id="UP000602905"/>
    </source>
</evidence>
<accession>A0A8H7LUJ8</accession>
<evidence type="ECO:0000313" key="1">
    <source>
        <dbReference type="EMBL" id="KAF8706177.1"/>
    </source>
</evidence>
<name>A0A8H7LUJ8_9AGAM</name>
<dbReference type="EMBL" id="JACYCD010000052">
    <property type="protein sequence ID" value="KAF8706177.1"/>
    <property type="molecule type" value="Genomic_DNA"/>
</dbReference>
<organism evidence="1 2">
    <name type="scientific">Rhizoctonia solani</name>
    <dbReference type="NCBI Taxonomy" id="456999"/>
    <lineage>
        <taxon>Eukaryota</taxon>
        <taxon>Fungi</taxon>
        <taxon>Dikarya</taxon>
        <taxon>Basidiomycota</taxon>
        <taxon>Agaricomycotina</taxon>
        <taxon>Agaricomycetes</taxon>
        <taxon>Cantharellales</taxon>
        <taxon>Ceratobasidiaceae</taxon>
        <taxon>Rhizoctonia</taxon>
    </lineage>
</organism>
<gene>
    <name evidence="1" type="ORF">RHS03_05264</name>
</gene>
<comment type="caution">
    <text evidence="1">The sequence shown here is derived from an EMBL/GenBank/DDBJ whole genome shotgun (WGS) entry which is preliminary data.</text>
</comment>
<reference evidence="1" key="1">
    <citation type="submission" date="2020-09" db="EMBL/GenBank/DDBJ databases">
        <title>Comparative genome analyses of four rice-infecting Rhizoctonia solani isolates reveal extensive enrichment of homogalacturonan modification genes.</title>
        <authorList>
            <person name="Lee D.-Y."/>
            <person name="Jeon J."/>
            <person name="Kim K.-T."/>
            <person name="Cheong K."/>
            <person name="Song H."/>
            <person name="Choi G."/>
            <person name="Ko J."/>
            <person name="Opiyo S.O."/>
            <person name="Zuo S."/>
            <person name="Madhav S."/>
            <person name="Lee Y.-H."/>
            <person name="Wang G.-L."/>
        </authorList>
    </citation>
    <scope>NUCLEOTIDE SEQUENCE</scope>
    <source>
        <strain evidence="1">AG1-IA WGL</strain>
    </source>
</reference>
<dbReference type="AlphaFoldDB" id="A0A8H7LUJ8"/>
<dbReference type="OrthoDB" id="2892526at2759"/>
<feature type="non-terminal residue" evidence="1">
    <location>
        <position position="1"/>
    </location>
</feature>
<dbReference type="Proteomes" id="UP000602905">
    <property type="component" value="Unassembled WGS sequence"/>
</dbReference>
<sequence>MVLNEATRPSLLARIAQTPGNTETSAIVRIGQEENAFGLWVSYRWGGSPCSGLGLHESPIPVREFDPGPTLLRHLTRRPAKESAPKGPLVFTREMSYVSPFLNPGQYVTNLNNLSSESIAIDEAVARAIREARDFSNKYSSDFSHVTGLKDALEQFEPIPKMLPHPSQPGFDKVFLSLINDVESQQDAKDVITEFQSFLSEEHPTGKYQLDGTPGPKKAFEEIEALADKESKHVADALQDSNDWHKAIAELKQNLPSVQSGVRQIADASEKYATKLG</sequence>